<dbReference type="Proteomes" id="UP000534001">
    <property type="component" value="Unassembled WGS sequence"/>
</dbReference>
<feature type="transmembrane region" description="Helical" evidence="1">
    <location>
        <begin position="60"/>
        <end position="80"/>
    </location>
</feature>
<dbReference type="AlphaFoldDB" id="A0A6V7R891"/>
<feature type="transmembrane region" description="Helical" evidence="1">
    <location>
        <begin position="101"/>
        <end position="126"/>
    </location>
</feature>
<feature type="transmembrane region" description="Helical" evidence="1">
    <location>
        <begin position="21"/>
        <end position="40"/>
    </location>
</feature>
<keyword evidence="1" id="KW-0472">Membrane</keyword>
<reference evidence="3 5" key="2">
    <citation type="submission" date="2020-08" db="EMBL/GenBank/DDBJ databases">
        <title>Genomic Encyclopedia of Type Strains, Phase IV (KMG-IV): sequencing the most valuable type-strain genomes for metagenomic binning, comparative biology and taxonomic classification.</title>
        <authorList>
            <person name="Goeker M."/>
        </authorList>
    </citation>
    <scope>NUCLEOTIDE SEQUENCE [LARGE SCALE GENOMIC DNA]</scope>
    <source>
        <strain evidence="3 5">DSM 22419</strain>
    </source>
</reference>
<keyword evidence="1" id="KW-1133">Transmembrane helix</keyword>
<evidence type="ECO:0000313" key="3">
    <source>
        <dbReference type="EMBL" id="MBB6423028.1"/>
    </source>
</evidence>
<organism evidence="2 4">
    <name type="scientific">Jeotgalicoccus coquinae</name>
    <dbReference type="NCBI Taxonomy" id="709509"/>
    <lineage>
        <taxon>Bacteria</taxon>
        <taxon>Bacillati</taxon>
        <taxon>Bacillota</taxon>
        <taxon>Bacilli</taxon>
        <taxon>Bacillales</taxon>
        <taxon>Staphylococcaceae</taxon>
        <taxon>Jeotgalicoccus</taxon>
    </lineage>
</organism>
<evidence type="ECO:0000256" key="1">
    <source>
        <dbReference type="SAM" id="Phobius"/>
    </source>
</evidence>
<dbReference type="EMBL" id="CAJEWA010000005">
    <property type="protein sequence ID" value="CAD2073506.1"/>
    <property type="molecule type" value="Genomic_DNA"/>
</dbReference>
<comment type="caution">
    <text evidence="2">The sequence shown here is derived from an EMBL/GenBank/DDBJ whole genome shotgun (WGS) entry which is preliminary data.</text>
</comment>
<evidence type="ECO:0000313" key="5">
    <source>
        <dbReference type="Proteomes" id="UP000545588"/>
    </source>
</evidence>
<dbReference type="Proteomes" id="UP000545588">
    <property type="component" value="Unassembled WGS sequence"/>
</dbReference>
<proteinExistence type="predicted"/>
<protein>
    <submittedName>
        <fullName evidence="3">ABC-type transport system involved in multi-copper enzyme maturation permease subunit</fullName>
    </submittedName>
</protein>
<keyword evidence="1" id="KW-0812">Transmembrane</keyword>
<gene>
    <name evidence="3" type="ORF">HNR41_000954</name>
    <name evidence="2" type="ORF">JEOCOQ751_00655</name>
</gene>
<reference evidence="2 4" key="1">
    <citation type="submission" date="2020-07" db="EMBL/GenBank/DDBJ databases">
        <authorList>
            <person name="Criscuolo A."/>
        </authorList>
    </citation>
    <scope>NUCLEOTIDE SEQUENCE [LARGE SCALE GENOMIC DNA]</scope>
    <source>
        <strain evidence="2">CIP111751</strain>
    </source>
</reference>
<dbReference type="EMBL" id="JACHFF010000001">
    <property type="protein sequence ID" value="MBB6423028.1"/>
    <property type="molecule type" value="Genomic_DNA"/>
</dbReference>
<name>A0A6V7R891_9STAP</name>
<feature type="transmembrane region" description="Helical" evidence="1">
    <location>
        <begin position="215"/>
        <end position="245"/>
    </location>
</feature>
<feature type="transmembrane region" description="Helical" evidence="1">
    <location>
        <begin position="176"/>
        <end position="195"/>
    </location>
</feature>
<dbReference type="RefSeq" id="WP_184282241.1">
    <property type="nucleotide sequence ID" value="NZ_BMCO01000001.1"/>
</dbReference>
<evidence type="ECO:0000313" key="4">
    <source>
        <dbReference type="Proteomes" id="UP000534001"/>
    </source>
</evidence>
<evidence type="ECO:0000313" key="2">
    <source>
        <dbReference type="EMBL" id="CAD2073506.1"/>
    </source>
</evidence>
<accession>A0A6V7R891</accession>
<feature type="transmembrane region" description="Helical" evidence="1">
    <location>
        <begin position="146"/>
        <end position="164"/>
    </location>
</feature>
<sequence length="250" mass="27308">MMNLIKSNFKKILYLPAYRNFLMMTVVLSIVFGAIFLFTINITQGRAFTDLTFMEMIDISFLGIDVTTIMLIIFTAMFISKDLAAGAVHTNLAITPNRRKYFISKIIFLAVLFILISITVAVLLVITSQLIASAIGVSGLSAAGSALYQIIIGSIVMVLFYTLLSAAGTFYIQSPAGGITFALAVMFLPALIKMFPEVVSDPLLVIFPENALNYFIGVGSGSFVLSAAVLLAWIIIPSVIALWIFNRIDY</sequence>
<keyword evidence="5" id="KW-1185">Reference proteome</keyword>